<dbReference type="Pfam" id="PF06094">
    <property type="entry name" value="GGACT"/>
    <property type="match status" value="1"/>
</dbReference>
<evidence type="ECO:0000259" key="1">
    <source>
        <dbReference type="Pfam" id="PF06094"/>
    </source>
</evidence>
<dbReference type="InterPro" id="IPR013024">
    <property type="entry name" value="GGCT-like"/>
</dbReference>
<reference evidence="3" key="1">
    <citation type="journal article" date="2019" name="Int. J. Syst. Evol. Microbiol.">
        <title>The Global Catalogue of Microorganisms (GCM) 10K type strain sequencing project: providing services to taxonomists for standard genome sequencing and annotation.</title>
        <authorList>
            <consortium name="The Broad Institute Genomics Platform"/>
            <consortium name="The Broad Institute Genome Sequencing Center for Infectious Disease"/>
            <person name="Wu L."/>
            <person name="Ma J."/>
        </authorList>
    </citation>
    <scope>NUCLEOTIDE SEQUENCE [LARGE SCALE GENOMIC DNA]</scope>
    <source>
        <strain evidence="3">CCUG 43114</strain>
    </source>
</reference>
<comment type="caution">
    <text evidence="2">The sequence shown here is derived from an EMBL/GenBank/DDBJ whole genome shotgun (WGS) entry which is preliminary data.</text>
</comment>
<sequence length="154" mass="16002">MTRVPHPPAVADRAVPLVLAVYGTLRRGCRNAGLLAGARHVADGHLRGALHEVSAPLGRAYGYPLLVVPGTHLVRVEAYEVGDPAALDALDALEAFDPADPAGSEYVRVLVPLFDETGHPTGLDVQTYAYAGAVEGVGALVPGGDWVRHAGDLA</sequence>
<evidence type="ECO:0000313" key="3">
    <source>
        <dbReference type="Proteomes" id="UP001596122"/>
    </source>
</evidence>
<dbReference type="Proteomes" id="UP001596122">
    <property type="component" value="Unassembled WGS sequence"/>
</dbReference>
<dbReference type="Gene3D" id="3.10.490.10">
    <property type="entry name" value="Gamma-glutamyl cyclotransferase-like"/>
    <property type="match status" value="1"/>
</dbReference>
<proteinExistence type="predicted"/>
<gene>
    <name evidence="2" type="ORF">ACFPJ6_09150</name>
</gene>
<dbReference type="CDD" id="cd06661">
    <property type="entry name" value="GGCT_like"/>
    <property type="match status" value="1"/>
</dbReference>
<accession>A0ABW0GMP8</accession>
<evidence type="ECO:0000313" key="2">
    <source>
        <dbReference type="EMBL" id="MFC5380957.1"/>
    </source>
</evidence>
<dbReference type="SUPFAM" id="SSF110857">
    <property type="entry name" value="Gamma-glutamyl cyclotransferase-like"/>
    <property type="match status" value="1"/>
</dbReference>
<dbReference type="InterPro" id="IPR036568">
    <property type="entry name" value="GGCT-like_sf"/>
</dbReference>
<dbReference type="InterPro" id="IPR009288">
    <property type="entry name" value="AIG2-like_dom"/>
</dbReference>
<dbReference type="RefSeq" id="WP_340270821.1">
    <property type="nucleotide sequence ID" value="NZ_JBBEOG010000008.1"/>
</dbReference>
<name>A0ABW0GMP8_9MICO</name>
<dbReference type="EMBL" id="JBHSLD010000007">
    <property type="protein sequence ID" value="MFC5380957.1"/>
    <property type="molecule type" value="Genomic_DNA"/>
</dbReference>
<feature type="domain" description="Gamma-glutamylcyclotransferase AIG2-like" evidence="1">
    <location>
        <begin position="20"/>
        <end position="147"/>
    </location>
</feature>
<organism evidence="2 3">
    <name type="scientific">Aquipuribacter nitratireducens</name>
    <dbReference type="NCBI Taxonomy" id="650104"/>
    <lineage>
        <taxon>Bacteria</taxon>
        <taxon>Bacillati</taxon>
        <taxon>Actinomycetota</taxon>
        <taxon>Actinomycetes</taxon>
        <taxon>Micrococcales</taxon>
        <taxon>Intrasporangiaceae</taxon>
        <taxon>Aquipuribacter</taxon>
    </lineage>
</organism>
<protein>
    <submittedName>
        <fullName evidence="2">Gamma-glutamylcyclotransferase</fullName>
    </submittedName>
</protein>
<keyword evidence="3" id="KW-1185">Reference proteome</keyword>